<dbReference type="EMBL" id="QNRF01000001">
    <property type="protein sequence ID" value="RBO86101.1"/>
    <property type="molecule type" value="Genomic_DNA"/>
</dbReference>
<dbReference type="RefSeq" id="WP_113872982.1">
    <property type="nucleotide sequence ID" value="NZ_QNRF01000001.1"/>
</dbReference>
<reference evidence="2 3" key="1">
    <citation type="submission" date="2018-06" db="EMBL/GenBank/DDBJ databases">
        <title>Genomic Encyclopedia of Type Strains, Phase III (KMG-III): the genomes of soil and plant-associated and newly described type strains.</title>
        <authorList>
            <person name="Whitman W."/>
        </authorList>
    </citation>
    <scope>NUCLEOTIDE SEQUENCE [LARGE SCALE GENOMIC DNA]</scope>
    <source>
        <strain evidence="2 3">CECT 7732</strain>
    </source>
</reference>
<dbReference type="Proteomes" id="UP000252086">
    <property type="component" value="Unassembled WGS sequence"/>
</dbReference>
<organism evidence="2 3">
    <name type="scientific">Marinomonas aquiplantarum</name>
    <dbReference type="NCBI Taxonomy" id="491951"/>
    <lineage>
        <taxon>Bacteria</taxon>
        <taxon>Pseudomonadati</taxon>
        <taxon>Pseudomonadota</taxon>
        <taxon>Gammaproteobacteria</taxon>
        <taxon>Oceanospirillales</taxon>
        <taxon>Oceanospirillaceae</taxon>
        <taxon>Marinomonas</taxon>
    </lineage>
</organism>
<comment type="caution">
    <text evidence="2">The sequence shown here is derived from an EMBL/GenBank/DDBJ whole genome shotgun (WGS) entry which is preliminary data.</text>
</comment>
<feature type="transmembrane region" description="Helical" evidence="1">
    <location>
        <begin position="12"/>
        <end position="28"/>
    </location>
</feature>
<keyword evidence="3" id="KW-1185">Reference proteome</keyword>
<gene>
    <name evidence="2" type="ORF">DFP76_101377</name>
</gene>
<keyword evidence="1" id="KW-1133">Transmembrane helix</keyword>
<proteinExistence type="predicted"/>
<dbReference type="AlphaFoldDB" id="A0A366D7S4"/>
<evidence type="ECO:0000313" key="2">
    <source>
        <dbReference type="EMBL" id="RBO86101.1"/>
    </source>
</evidence>
<accession>A0A366D7S4</accession>
<keyword evidence="1" id="KW-0812">Transmembrane</keyword>
<evidence type="ECO:0000256" key="1">
    <source>
        <dbReference type="SAM" id="Phobius"/>
    </source>
</evidence>
<evidence type="ECO:0000313" key="3">
    <source>
        <dbReference type="Proteomes" id="UP000252086"/>
    </source>
</evidence>
<keyword evidence="1" id="KW-0472">Membrane</keyword>
<sequence>MPFYLVKKIKRLFSFEILLLLPVFIFVVMMSIEIFRFFIFYFLIDFSVGSLIDHSQDRIISNQAYAAEDIREEIVKNSFGIIRAKDLEIEIQSLYDLNSEIQGSDDYYSIPVINCNIIFTEEFITPLPILFGLGRSFQHEYRHIFGEVLGGI</sequence>
<protein>
    <recommendedName>
        <fullName evidence="4">TadE-like protein</fullName>
    </recommendedName>
</protein>
<name>A0A366D7S4_9GAMM</name>
<dbReference type="OrthoDB" id="6555416at2"/>
<evidence type="ECO:0008006" key="4">
    <source>
        <dbReference type="Google" id="ProtNLM"/>
    </source>
</evidence>